<evidence type="ECO:0000256" key="4">
    <source>
        <dbReference type="ARBA" id="ARBA00022597"/>
    </source>
</evidence>
<dbReference type="PROSITE" id="PS50893">
    <property type="entry name" value="ABC_TRANSPORTER_2"/>
    <property type="match status" value="2"/>
</dbReference>
<keyword evidence="8" id="KW-1278">Translocase</keyword>
<evidence type="ECO:0000259" key="10">
    <source>
        <dbReference type="PROSITE" id="PS50893"/>
    </source>
</evidence>
<keyword evidence="5" id="KW-0677">Repeat</keyword>
<comment type="caution">
    <text evidence="11">The sequence shown here is derived from an EMBL/GenBank/DDBJ whole genome shotgun (WGS) entry which is preliminary data.</text>
</comment>
<dbReference type="InterPro" id="IPR017871">
    <property type="entry name" value="ABC_transporter-like_CS"/>
</dbReference>
<keyword evidence="7 11" id="KW-0067">ATP-binding</keyword>
<organism evidence="11 12">
    <name type="scientific">Siculibacillus lacustris</name>
    <dbReference type="NCBI Taxonomy" id="1549641"/>
    <lineage>
        <taxon>Bacteria</taxon>
        <taxon>Pseudomonadati</taxon>
        <taxon>Pseudomonadota</taxon>
        <taxon>Alphaproteobacteria</taxon>
        <taxon>Hyphomicrobiales</taxon>
        <taxon>Ancalomicrobiaceae</taxon>
        <taxon>Siculibacillus</taxon>
    </lineage>
</organism>
<evidence type="ECO:0000256" key="7">
    <source>
        <dbReference type="ARBA" id="ARBA00022840"/>
    </source>
</evidence>
<keyword evidence="6" id="KW-0547">Nucleotide-binding</keyword>
<dbReference type="PROSITE" id="PS00211">
    <property type="entry name" value="ABC_TRANSPORTER_1"/>
    <property type="match status" value="1"/>
</dbReference>
<dbReference type="SUPFAM" id="SSF52540">
    <property type="entry name" value="P-loop containing nucleoside triphosphate hydrolases"/>
    <property type="match status" value="2"/>
</dbReference>
<dbReference type="CDD" id="cd03216">
    <property type="entry name" value="ABC_Carb_Monos_I"/>
    <property type="match status" value="1"/>
</dbReference>
<evidence type="ECO:0000256" key="8">
    <source>
        <dbReference type="ARBA" id="ARBA00022967"/>
    </source>
</evidence>
<dbReference type="InterPro" id="IPR027417">
    <property type="entry name" value="P-loop_NTPase"/>
</dbReference>
<keyword evidence="9" id="KW-0472">Membrane</keyword>
<proteinExistence type="inferred from homology"/>
<dbReference type="InterPro" id="IPR003439">
    <property type="entry name" value="ABC_transporter-like_ATP-bd"/>
</dbReference>
<dbReference type="Pfam" id="PF00005">
    <property type="entry name" value="ABC_tran"/>
    <property type="match status" value="2"/>
</dbReference>
<dbReference type="EMBL" id="SJFN01000025">
    <property type="protein sequence ID" value="TBW35509.1"/>
    <property type="molecule type" value="Genomic_DNA"/>
</dbReference>
<sequence length="509" mass="53455">MTVPRSRMVIMAAVSSLVVEDLVKAFQGNAVLTGVSLRLEGGRVAALSGLNGAGKSTVIKILAGVLAADGGRIVVDGREAHRLDPAAMKRAGIEVIFQDFALFPNLTVAENVTFGDAVATPWRLVRRRPTHARARDALALVGADLDPEAEVGGLPIADRQLVAIARALAHDARFLVLDEPTASLTHAEVQRLFAVVADLKRRGVAILFISHRYAEVAAIADEVFVLRDGAVVRTFARDELTAAALHEAMTGAASPAATQLVLPPPGDAIALEAVGLGRAGAFAEVDLTVRAGEIVGLTGLLGAGKTELAEVLFGLARPDAGEIRVAGRARRFRSDRDAVAAGLALVPEDRLAQGLVLPASVRDNVALASLDRLTDRLGLVDRRRRDDLVRRLVGQLQIRVADVAAPVARLSGGNQQRVVLAKWLATDPAVLILDGPTVGVDVAARGLIYDLVRAAASRGIAVLLISNEVEEVWSICHRVHVMTAGRVARAIPTAGGAVPLQTLEASVHG</sequence>
<dbReference type="GO" id="GO:0005524">
    <property type="term" value="F:ATP binding"/>
    <property type="evidence" value="ECO:0007669"/>
    <property type="project" value="UniProtKB-KW"/>
</dbReference>
<name>A0A4Q9VK46_9HYPH</name>
<keyword evidence="3" id="KW-1003">Cell membrane</keyword>
<dbReference type="Proteomes" id="UP000292781">
    <property type="component" value="Unassembled WGS sequence"/>
</dbReference>
<keyword evidence="12" id="KW-1185">Reference proteome</keyword>
<dbReference type="Gene3D" id="3.40.50.300">
    <property type="entry name" value="P-loop containing nucleotide triphosphate hydrolases"/>
    <property type="match status" value="2"/>
</dbReference>
<protein>
    <submittedName>
        <fullName evidence="11">Sugar ABC transporter ATP-binding protein</fullName>
    </submittedName>
</protein>
<evidence type="ECO:0000256" key="3">
    <source>
        <dbReference type="ARBA" id="ARBA00022475"/>
    </source>
</evidence>
<evidence type="ECO:0000313" key="12">
    <source>
        <dbReference type="Proteomes" id="UP000292781"/>
    </source>
</evidence>
<accession>A0A4Q9VK46</accession>
<evidence type="ECO:0000256" key="5">
    <source>
        <dbReference type="ARBA" id="ARBA00022737"/>
    </source>
</evidence>
<reference evidence="11 12" key="1">
    <citation type="submission" date="2019-02" db="EMBL/GenBank/DDBJ databases">
        <title>Siculibacillus lacustris gen. nov., sp. nov., a new rosette-forming bacterium isolated from a freshwater crater lake (Lake St. Ana, Romania).</title>
        <authorList>
            <person name="Felfoldi T."/>
            <person name="Marton Z."/>
            <person name="Szabo A."/>
            <person name="Mentes A."/>
            <person name="Boka K."/>
            <person name="Marialigeti K."/>
            <person name="Mathe I."/>
            <person name="Koncz M."/>
            <person name="Schumann P."/>
            <person name="Toth E."/>
        </authorList>
    </citation>
    <scope>NUCLEOTIDE SEQUENCE [LARGE SCALE GENOMIC DNA]</scope>
    <source>
        <strain evidence="11 12">SA-279</strain>
    </source>
</reference>
<keyword evidence="4" id="KW-0762">Sugar transport</keyword>
<dbReference type="GO" id="GO:0016887">
    <property type="term" value="F:ATP hydrolysis activity"/>
    <property type="evidence" value="ECO:0007669"/>
    <property type="project" value="InterPro"/>
</dbReference>
<evidence type="ECO:0000256" key="6">
    <source>
        <dbReference type="ARBA" id="ARBA00022741"/>
    </source>
</evidence>
<comment type="similarity">
    <text evidence="1">Belongs to the ABC transporter superfamily.</text>
</comment>
<dbReference type="InterPro" id="IPR003593">
    <property type="entry name" value="AAA+_ATPase"/>
</dbReference>
<feature type="domain" description="ABC transporter" evidence="10">
    <location>
        <begin position="17"/>
        <end position="253"/>
    </location>
</feature>
<dbReference type="InterPro" id="IPR050107">
    <property type="entry name" value="ABC_carbohydrate_import_ATPase"/>
</dbReference>
<dbReference type="AlphaFoldDB" id="A0A4Q9VK46"/>
<dbReference type="PANTHER" id="PTHR43790:SF1">
    <property type="entry name" value="XYLOSE IMPORT ATP-BINDING PROTEIN XYLG"/>
    <property type="match status" value="1"/>
</dbReference>
<keyword evidence="2" id="KW-0813">Transport</keyword>
<dbReference type="SMART" id="SM00382">
    <property type="entry name" value="AAA"/>
    <property type="match status" value="2"/>
</dbReference>
<dbReference type="CDD" id="cd03215">
    <property type="entry name" value="ABC_Carb_Monos_II"/>
    <property type="match status" value="1"/>
</dbReference>
<gene>
    <name evidence="11" type="ORF">EYW49_15905</name>
</gene>
<evidence type="ECO:0000256" key="1">
    <source>
        <dbReference type="ARBA" id="ARBA00005417"/>
    </source>
</evidence>
<evidence type="ECO:0000256" key="9">
    <source>
        <dbReference type="ARBA" id="ARBA00023136"/>
    </source>
</evidence>
<dbReference type="OrthoDB" id="9805029at2"/>
<evidence type="ECO:0000313" key="11">
    <source>
        <dbReference type="EMBL" id="TBW35509.1"/>
    </source>
</evidence>
<evidence type="ECO:0000256" key="2">
    <source>
        <dbReference type="ARBA" id="ARBA00022448"/>
    </source>
</evidence>
<dbReference type="PANTHER" id="PTHR43790">
    <property type="entry name" value="CARBOHYDRATE TRANSPORT ATP-BINDING PROTEIN MG119-RELATED"/>
    <property type="match status" value="1"/>
</dbReference>
<feature type="domain" description="ABC transporter" evidence="10">
    <location>
        <begin position="266"/>
        <end position="509"/>
    </location>
</feature>